<keyword evidence="2" id="KW-1185">Reference proteome</keyword>
<dbReference type="Proteomes" id="UP000006238">
    <property type="component" value="Unassembled WGS sequence"/>
</dbReference>
<evidence type="ECO:0008006" key="3">
    <source>
        <dbReference type="Google" id="ProtNLM"/>
    </source>
</evidence>
<accession>D4RZ84</accession>
<organism evidence="1 2">
    <name type="scientific">Eshraghiella crossota DSM 2876</name>
    <dbReference type="NCBI Taxonomy" id="511680"/>
    <lineage>
        <taxon>Bacteria</taxon>
        <taxon>Bacillati</taxon>
        <taxon>Bacillota</taxon>
        <taxon>Clostridia</taxon>
        <taxon>Lachnospirales</taxon>
        <taxon>Lachnospiraceae</taxon>
        <taxon>Eshraghiella</taxon>
    </lineage>
</organism>
<dbReference type="STRING" id="45851.BHV86_03560"/>
<dbReference type="RefSeq" id="WP_005602503.1">
    <property type="nucleotide sequence ID" value="NZ_GG663522.1"/>
</dbReference>
<sequence>MADIMDYMEWRGDVTFDMIPVNEVDGLIFSQFAYIPLEGVIDDMSGEMSVLEAGNRFFDIHSEEEIRGYTELLKNCCRVFKGMMNCDRFKNLKIKYYHADFDPEISKQFGAVTIVIHDDLYYVAFRGTDDSLAGWEEDFKACYTMPVEAQVEAESYLGRIFNDYDGKIYIGGHSKGGNLAVYAAMTEGYKHRDRVVRIHNFDGPGFLEEYVKTTEYQTMAKIVENYNPKASIVGMIMFRDDNCVIVESSEKGLMQHAGISWQVKGTHFVTADSFENFSMVFSQANKTWINGISEEERELFIEIVFRILRDGFDTVTGLKEGFFTTATAIIKSYNGIEKETRRMIRRIVGHVIKLSKESYFETRKMIKSSEEKGN</sequence>
<protein>
    <recommendedName>
        <fullName evidence="3">DUF2974 domain-containing protein</fullName>
    </recommendedName>
</protein>
<evidence type="ECO:0000313" key="2">
    <source>
        <dbReference type="Proteomes" id="UP000006238"/>
    </source>
</evidence>
<dbReference type="EMBL" id="ABWN01000026">
    <property type="protein sequence ID" value="EFF68785.1"/>
    <property type="molecule type" value="Genomic_DNA"/>
</dbReference>
<evidence type="ECO:0000313" key="1">
    <source>
        <dbReference type="EMBL" id="EFF68785.1"/>
    </source>
</evidence>
<gene>
    <name evidence="1" type="ORF">BUTYVIB_01149</name>
</gene>
<dbReference type="Gene3D" id="3.40.50.1820">
    <property type="entry name" value="alpha/beta hydrolase"/>
    <property type="match status" value="1"/>
</dbReference>
<dbReference type="InterPro" id="IPR024499">
    <property type="entry name" value="Mbeg1-like"/>
</dbReference>
<dbReference type="InterPro" id="IPR029058">
    <property type="entry name" value="AB_hydrolase_fold"/>
</dbReference>
<reference evidence="1 2" key="1">
    <citation type="submission" date="2010-02" db="EMBL/GenBank/DDBJ databases">
        <authorList>
            <person name="Weinstock G."/>
            <person name="Sodergren E."/>
            <person name="Clifton S."/>
            <person name="Fulton L."/>
            <person name="Fulton B."/>
            <person name="Courtney L."/>
            <person name="Fronick C."/>
            <person name="Harrison M."/>
            <person name="Strong C."/>
            <person name="Farmer C."/>
            <person name="Delahaunty K."/>
            <person name="Markovic C."/>
            <person name="Hall O."/>
            <person name="Minx P."/>
            <person name="Tomlinson C."/>
            <person name="Mitreva M."/>
            <person name="Nelson J."/>
            <person name="Hou S."/>
            <person name="Wollam A."/>
            <person name="Pepin K.H."/>
            <person name="Johnson M."/>
            <person name="Bhonagiri V."/>
            <person name="Zhang X."/>
            <person name="Suruliraj S."/>
            <person name="Warren W."/>
            <person name="Chinwalla A."/>
            <person name="Mardis E.R."/>
            <person name="Wilson R.K."/>
        </authorList>
    </citation>
    <scope>NUCLEOTIDE SEQUENCE [LARGE SCALE GENOMIC DNA]</scope>
    <source>
        <strain evidence="1 2">DSM 2876</strain>
    </source>
</reference>
<comment type="caution">
    <text evidence="1">The sequence shown here is derived from an EMBL/GenBank/DDBJ whole genome shotgun (WGS) entry which is preliminary data.</text>
</comment>
<dbReference type="SUPFAM" id="SSF53474">
    <property type="entry name" value="alpha/beta-Hydrolases"/>
    <property type="match status" value="1"/>
</dbReference>
<dbReference type="AlphaFoldDB" id="D4RZ84"/>
<proteinExistence type="predicted"/>
<dbReference type="Pfam" id="PF11187">
    <property type="entry name" value="Mbeg1-like"/>
    <property type="match status" value="1"/>
</dbReference>
<name>D4RZ84_9FIRM</name>
<dbReference type="HOGENOM" id="CLU_043142_2_0_9"/>
<dbReference type="eggNOG" id="COG1073">
    <property type="taxonomic scope" value="Bacteria"/>
</dbReference>
<dbReference type="GeneID" id="98919014"/>